<keyword evidence="5" id="KW-0804">Transcription</keyword>
<evidence type="ECO:0000313" key="9">
    <source>
        <dbReference type="Proteomes" id="UP000609064"/>
    </source>
</evidence>
<dbReference type="InterPro" id="IPR013249">
    <property type="entry name" value="RNA_pol_sigma70_r4_t2"/>
</dbReference>
<comment type="caution">
    <text evidence="8">The sequence shown here is derived from an EMBL/GenBank/DDBJ whole genome shotgun (WGS) entry which is preliminary data.</text>
</comment>
<dbReference type="NCBIfam" id="TIGR02937">
    <property type="entry name" value="sigma70-ECF"/>
    <property type="match status" value="1"/>
</dbReference>
<dbReference type="EMBL" id="BMKK01000010">
    <property type="protein sequence ID" value="GGD74085.1"/>
    <property type="molecule type" value="Genomic_DNA"/>
</dbReference>
<keyword evidence="3" id="KW-0731">Sigma factor</keyword>
<evidence type="ECO:0000256" key="5">
    <source>
        <dbReference type="ARBA" id="ARBA00023163"/>
    </source>
</evidence>
<dbReference type="InterPro" id="IPR007627">
    <property type="entry name" value="RNA_pol_sigma70_r2"/>
</dbReference>
<gene>
    <name evidence="8" type="ORF">GCM10011514_42720</name>
</gene>
<dbReference type="InterPro" id="IPR014284">
    <property type="entry name" value="RNA_pol_sigma-70_dom"/>
</dbReference>
<feature type="domain" description="RNA polymerase sigma factor 70 region 4 type 2" evidence="7">
    <location>
        <begin position="119"/>
        <end position="158"/>
    </location>
</feature>
<feature type="domain" description="RNA polymerase sigma-70 region 2" evidence="6">
    <location>
        <begin position="18"/>
        <end position="79"/>
    </location>
</feature>
<dbReference type="RefSeq" id="WP_188769203.1">
    <property type="nucleotide sequence ID" value="NZ_BMKK01000010.1"/>
</dbReference>
<reference evidence="8" key="1">
    <citation type="journal article" date="2014" name="Int. J. Syst. Evol. Microbiol.">
        <title>Complete genome sequence of Corynebacterium casei LMG S-19264T (=DSM 44701T), isolated from a smear-ripened cheese.</title>
        <authorList>
            <consortium name="US DOE Joint Genome Institute (JGI-PGF)"/>
            <person name="Walter F."/>
            <person name="Albersmeier A."/>
            <person name="Kalinowski J."/>
            <person name="Ruckert C."/>
        </authorList>
    </citation>
    <scope>NUCLEOTIDE SEQUENCE</scope>
    <source>
        <strain evidence="8">CGMCC 1.15958</strain>
    </source>
</reference>
<keyword evidence="9" id="KW-1185">Reference proteome</keyword>
<keyword evidence="2" id="KW-0805">Transcription regulation</keyword>
<dbReference type="AlphaFoldDB" id="A0A917DWV3"/>
<accession>A0A917DWV3</accession>
<dbReference type="GO" id="GO:0003677">
    <property type="term" value="F:DNA binding"/>
    <property type="evidence" value="ECO:0007669"/>
    <property type="project" value="UniProtKB-KW"/>
</dbReference>
<evidence type="ECO:0000256" key="3">
    <source>
        <dbReference type="ARBA" id="ARBA00023082"/>
    </source>
</evidence>
<sequence>MNTTEQNNQIQKTVSGERQRLLGFIRQRVPSLHDAEDVLQEVFYELVEMYRLTKPIDQTVAWMFTVARNKINDFYRRKKVDALEELTSSPNDEDEKLSLFDMLPDGSNQDLMMQETILEALSEALEELPAHQRLVFELHELEDKPFKEISEITGVKVSVLVSEKRQAILFLRDKLRYLYEDLFE</sequence>
<dbReference type="Pfam" id="PF08281">
    <property type="entry name" value="Sigma70_r4_2"/>
    <property type="match status" value="1"/>
</dbReference>
<reference evidence="8" key="2">
    <citation type="submission" date="2020-09" db="EMBL/GenBank/DDBJ databases">
        <authorList>
            <person name="Sun Q."/>
            <person name="Zhou Y."/>
        </authorList>
    </citation>
    <scope>NUCLEOTIDE SEQUENCE</scope>
    <source>
        <strain evidence="8">CGMCC 1.15958</strain>
    </source>
</reference>
<evidence type="ECO:0000259" key="7">
    <source>
        <dbReference type="Pfam" id="PF08281"/>
    </source>
</evidence>
<dbReference type="GO" id="GO:0000428">
    <property type="term" value="C:DNA-directed RNA polymerase complex"/>
    <property type="evidence" value="ECO:0007669"/>
    <property type="project" value="UniProtKB-KW"/>
</dbReference>
<dbReference type="SUPFAM" id="SSF88946">
    <property type="entry name" value="Sigma2 domain of RNA polymerase sigma factors"/>
    <property type="match status" value="1"/>
</dbReference>
<dbReference type="InterPro" id="IPR036388">
    <property type="entry name" value="WH-like_DNA-bd_sf"/>
</dbReference>
<dbReference type="GO" id="GO:0016987">
    <property type="term" value="F:sigma factor activity"/>
    <property type="evidence" value="ECO:0007669"/>
    <property type="project" value="UniProtKB-KW"/>
</dbReference>
<dbReference type="Gene3D" id="1.10.1740.10">
    <property type="match status" value="1"/>
</dbReference>
<dbReference type="Gene3D" id="1.10.10.10">
    <property type="entry name" value="Winged helix-like DNA-binding domain superfamily/Winged helix DNA-binding domain"/>
    <property type="match status" value="1"/>
</dbReference>
<comment type="similarity">
    <text evidence="1">Belongs to the sigma-70 factor family. ECF subfamily.</text>
</comment>
<dbReference type="InterPro" id="IPR013325">
    <property type="entry name" value="RNA_pol_sigma_r2"/>
</dbReference>
<dbReference type="Proteomes" id="UP000609064">
    <property type="component" value="Unassembled WGS sequence"/>
</dbReference>
<dbReference type="GO" id="GO:0006352">
    <property type="term" value="P:DNA-templated transcription initiation"/>
    <property type="evidence" value="ECO:0007669"/>
    <property type="project" value="InterPro"/>
</dbReference>
<name>A0A917DWV3_9BACT</name>
<dbReference type="PANTHER" id="PTHR43133:SF8">
    <property type="entry name" value="RNA POLYMERASE SIGMA FACTOR HI_1459-RELATED"/>
    <property type="match status" value="1"/>
</dbReference>
<keyword evidence="8" id="KW-0240">DNA-directed RNA polymerase</keyword>
<evidence type="ECO:0000256" key="1">
    <source>
        <dbReference type="ARBA" id="ARBA00010641"/>
    </source>
</evidence>
<dbReference type="SUPFAM" id="SSF88659">
    <property type="entry name" value="Sigma3 and sigma4 domains of RNA polymerase sigma factors"/>
    <property type="match status" value="1"/>
</dbReference>
<keyword evidence="4" id="KW-0238">DNA-binding</keyword>
<dbReference type="PANTHER" id="PTHR43133">
    <property type="entry name" value="RNA POLYMERASE ECF-TYPE SIGMA FACTO"/>
    <property type="match status" value="1"/>
</dbReference>
<evidence type="ECO:0000259" key="6">
    <source>
        <dbReference type="Pfam" id="PF04542"/>
    </source>
</evidence>
<proteinExistence type="inferred from homology"/>
<protein>
    <submittedName>
        <fullName evidence="8">DNA-directed RNA polymerase sigma-70 factor</fullName>
    </submittedName>
</protein>
<dbReference type="InterPro" id="IPR039425">
    <property type="entry name" value="RNA_pol_sigma-70-like"/>
</dbReference>
<dbReference type="Pfam" id="PF04542">
    <property type="entry name" value="Sigma70_r2"/>
    <property type="match status" value="1"/>
</dbReference>
<evidence type="ECO:0000256" key="4">
    <source>
        <dbReference type="ARBA" id="ARBA00023125"/>
    </source>
</evidence>
<evidence type="ECO:0000256" key="2">
    <source>
        <dbReference type="ARBA" id="ARBA00023015"/>
    </source>
</evidence>
<evidence type="ECO:0000313" key="8">
    <source>
        <dbReference type="EMBL" id="GGD74085.1"/>
    </source>
</evidence>
<organism evidence="8 9">
    <name type="scientific">Emticicia aquatilis</name>
    <dbReference type="NCBI Taxonomy" id="1537369"/>
    <lineage>
        <taxon>Bacteria</taxon>
        <taxon>Pseudomonadati</taxon>
        <taxon>Bacteroidota</taxon>
        <taxon>Cytophagia</taxon>
        <taxon>Cytophagales</taxon>
        <taxon>Leadbetterellaceae</taxon>
        <taxon>Emticicia</taxon>
    </lineage>
</organism>
<dbReference type="InterPro" id="IPR013324">
    <property type="entry name" value="RNA_pol_sigma_r3/r4-like"/>
</dbReference>